<dbReference type="PROSITE" id="PS50011">
    <property type="entry name" value="PROTEIN_KINASE_DOM"/>
    <property type="match status" value="1"/>
</dbReference>
<feature type="binding site" evidence="7">
    <location>
        <position position="84"/>
    </location>
    <ligand>
        <name>ATP</name>
        <dbReference type="ChEBI" id="CHEBI:30616"/>
    </ligand>
</feature>
<comment type="similarity">
    <text evidence="8">Belongs to the protein kinase superfamily.</text>
</comment>
<dbReference type="InterPro" id="IPR017441">
    <property type="entry name" value="Protein_kinase_ATP_BS"/>
</dbReference>
<evidence type="ECO:0000256" key="6">
    <source>
        <dbReference type="ARBA" id="ARBA00022840"/>
    </source>
</evidence>
<keyword evidence="4 11" id="KW-0418">Kinase</keyword>
<evidence type="ECO:0000256" key="2">
    <source>
        <dbReference type="ARBA" id="ARBA00022679"/>
    </source>
</evidence>
<keyword evidence="6 7" id="KW-0067">ATP-binding</keyword>
<comment type="caution">
    <text evidence="11">The sequence shown here is derived from an EMBL/GenBank/DDBJ whole genome shotgun (WGS) entry which is preliminary data.</text>
</comment>
<dbReference type="InterPro" id="IPR018247">
    <property type="entry name" value="EF_Hand_1_Ca_BS"/>
</dbReference>
<feature type="domain" description="EF-hand" evidence="10">
    <location>
        <begin position="316"/>
        <end position="351"/>
    </location>
</feature>
<dbReference type="InterPro" id="IPR000719">
    <property type="entry name" value="Prot_kinase_dom"/>
</dbReference>
<dbReference type="InterPro" id="IPR011009">
    <property type="entry name" value="Kinase-like_dom_sf"/>
</dbReference>
<evidence type="ECO:0000313" key="11">
    <source>
        <dbReference type="EMBL" id="GFH26578.1"/>
    </source>
</evidence>
<dbReference type="InterPro" id="IPR002048">
    <property type="entry name" value="EF_hand_dom"/>
</dbReference>
<dbReference type="GO" id="GO:0005524">
    <property type="term" value="F:ATP binding"/>
    <property type="evidence" value="ECO:0007669"/>
    <property type="project" value="UniProtKB-UniRule"/>
</dbReference>
<dbReference type="Gene3D" id="3.30.200.20">
    <property type="entry name" value="Phosphorylase Kinase, domain 1"/>
    <property type="match status" value="1"/>
</dbReference>
<dbReference type="SUPFAM" id="SSF47473">
    <property type="entry name" value="EF-hand"/>
    <property type="match status" value="1"/>
</dbReference>
<dbReference type="InterPro" id="IPR050205">
    <property type="entry name" value="CDPK_Ser/Thr_kinases"/>
</dbReference>
<evidence type="ECO:0000259" key="9">
    <source>
        <dbReference type="PROSITE" id="PS50011"/>
    </source>
</evidence>
<keyword evidence="1 8" id="KW-0723">Serine/threonine-protein kinase</keyword>
<dbReference type="SMART" id="SM00220">
    <property type="entry name" value="S_TKc"/>
    <property type="match status" value="1"/>
</dbReference>
<dbReference type="Gene3D" id="1.10.238.10">
    <property type="entry name" value="EF-hand"/>
    <property type="match status" value="1"/>
</dbReference>
<evidence type="ECO:0000256" key="4">
    <source>
        <dbReference type="ARBA" id="ARBA00022777"/>
    </source>
</evidence>
<reference evidence="11 12" key="1">
    <citation type="submission" date="2020-02" db="EMBL/GenBank/DDBJ databases">
        <title>Draft genome sequence of Haematococcus lacustris strain NIES-144.</title>
        <authorList>
            <person name="Morimoto D."/>
            <person name="Nakagawa S."/>
            <person name="Yoshida T."/>
            <person name="Sawayama S."/>
        </authorList>
    </citation>
    <scope>NUCLEOTIDE SEQUENCE [LARGE SCALE GENOMIC DNA]</scope>
    <source>
        <strain evidence="11 12">NIES-144</strain>
    </source>
</reference>
<protein>
    <submittedName>
        <fullName evidence="11">Calcium-dependent protein kinase</fullName>
    </submittedName>
</protein>
<dbReference type="SUPFAM" id="SSF56112">
    <property type="entry name" value="Protein kinase-like (PK-like)"/>
    <property type="match status" value="1"/>
</dbReference>
<evidence type="ECO:0000259" key="10">
    <source>
        <dbReference type="PROSITE" id="PS50222"/>
    </source>
</evidence>
<feature type="domain" description="Protein kinase" evidence="9">
    <location>
        <begin position="55"/>
        <end position="273"/>
    </location>
</feature>
<evidence type="ECO:0000256" key="7">
    <source>
        <dbReference type="PROSITE-ProRule" id="PRU10141"/>
    </source>
</evidence>
<keyword evidence="3 7" id="KW-0547">Nucleotide-binding</keyword>
<organism evidence="11 12">
    <name type="scientific">Haematococcus lacustris</name>
    <name type="common">Green alga</name>
    <name type="synonym">Haematococcus pluvialis</name>
    <dbReference type="NCBI Taxonomy" id="44745"/>
    <lineage>
        <taxon>Eukaryota</taxon>
        <taxon>Viridiplantae</taxon>
        <taxon>Chlorophyta</taxon>
        <taxon>core chlorophytes</taxon>
        <taxon>Chlorophyceae</taxon>
        <taxon>CS clade</taxon>
        <taxon>Chlamydomonadales</taxon>
        <taxon>Haematococcaceae</taxon>
        <taxon>Haematococcus</taxon>
    </lineage>
</organism>
<dbReference type="GO" id="GO:0005509">
    <property type="term" value="F:calcium ion binding"/>
    <property type="evidence" value="ECO:0007669"/>
    <property type="project" value="InterPro"/>
</dbReference>
<dbReference type="FunFam" id="3.30.200.20:FF:000042">
    <property type="entry name" value="Aurora kinase A"/>
    <property type="match status" value="1"/>
</dbReference>
<dbReference type="InterPro" id="IPR011992">
    <property type="entry name" value="EF-hand-dom_pair"/>
</dbReference>
<dbReference type="PROSITE" id="PS00108">
    <property type="entry name" value="PROTEIN_KINASE_ST"/>
    <property type="match status" value="1"/>
</dbReference>
<evidence type="ECO:0000256" key="8">
    <source>
        <dbReference type="RuleBase" id="RU000304"/>
    </source>
</evidence>
<keyword evidence="12" id="KW-1185">Reference proteome</keyword>
<evidence type="ECO:0000256" key="5">
    <source>
        <dbReference type="ARBA" id="ARBA00022837"/>
    </source>
</evidence>
<dbReference type="EMBL" id="BLLF01003171">
    <property type="protein sequence ID" value="GFH26578.1"/>
    <property type="molecule type" value="Genomic_DNA"/>
</dbReference>
<dbReference type="PROSITE" id="PS00018">
    <property type="entry name" value="EF_HAND_1"/>
    <property type="match status" value="1"/>
</dbReference>
<dbReference type="CDD" id="cd00051">
    <property type="entry name" value="EFh"/>
    <property type="match status" value="1"/>
</dbReference>
<feature type="non-terminal residue" evidence="11">
    <location>
        <position position="362"/>
    </location>
</feature>
<proteinExistence type="inferred from homology"/>
<keyword evidence="5" id="KW-0106">Calcium</keyword>
<dbReference type="SMART" id="SM00054">
    <property type="entry name" value="EFh"/>
    <property type="match status" value="1"/>
</dbReference>
<sequence length="362" mass="40596">MFSAAQFFDENMVLRDVAIGGCKIPLSTVSSNITPVKPGYWILPTYGNTDCWKDYEPGAILGKGTFGTTYMSTRKGSTEKYAVKVISKRKLGTPEEVEDVKREVQIMHHLAGHRNVVNLKNVYEDKSNVCLVMEVCTGGELFDSIVKRGHYTERDAAALIRTIVGVVAHCHHMGVVHRDLKPENFLLSDKTSTAQLKATDFGLSSFFQLCGYPPFHGDNEKKIFEAVVSKPVDFNSDPWPRISEPAKDAVRRMLVRDPKRRATAQEILKHEWMRENGVASDQAIEVEVLSRIKKFSGMNKLKKEALKIIAVNLPVDEISGMREMFLEIDKDRSGAITVDEFANALRSKGQIMAESDIARIMQ</sequence>
<dbReference type="Pfam" id="PF00036">
    <property type="entry name" value="EF-hand_1"/>
    <property type="match status" value="1"/>
</dbReference>
<dbReference type="PROSITE" id="PS00107">
    <property type="entry name" value="PROTEIN_KINASE_ATP"/>
    <property type="match status" value="1"/>
</dbReference>
<accession>A0A6A0A3Q0</accession>
<evidence type="ECO:0000256" key="3">
    <source>
        <dbReference type="ARBA" id="ARBA00022741"/>
    </source>
</evidence>
<dbReference type="Pfam" id="PF00069">
    <property type="entry name" value="Pkinase"/>
    <property type="match status" value="2"/>
</dbReference>
<dbReference type="PROSITE" id="PS50222">
    <property type="entry name" value="EF_HAND_2"/>
    <property type="match status" value="1"/>
</dbReference>
<keyword evidence="2" id="KW-0808">Transferase</keyword>
<dbReference type="Proteomes" id="UP000485058">
    <property type="component" value="Unassembled WGS sequence"/>
</dbReference>
<dbReference type="InterPro" id="IPR008271">
    <property type="entry name" value="Ser/Thr_kinase_AS"/>
</dbReference>
<name>A0A6A0A3Q0_HAELA</name>
<dbReference type="PANTHER" id="PTHR24349">
    <property type="entry name" value="SERINE/THREONINE-PROTEIN KINASE"/>
    <property type="match status" value="1"/>
</dbReference>
<evidence type="ECO:0000256" key="1">
    <source>
        <dbReference type="ARBA" id="ARBA00022527"/>
    </source>
</evidence>
<dbReference type="GO" id="GO:0004674">
    <property type="term" value="F:protein serine/threonine kinase activity"/>
    <property type="evidence" value="ECO:0007669"/>
    <property type="project" value="UniProtKB-KW"/>
</dbReference>
<dbReference type="Gene3D" id="1.10.510.10">
    <property type="entry name" value="Transferase(Phosphotransferase) domain 1"/>
    <property type="match status" value="2"/>
</dbReference>
<evidence type="ECO:0000313" key="12">
    <source>
        <dbReference type="Proteomes" id="UP000485058"/>
    </source>
</evidence>
<dbReference type="AlphaFoldDB" id="A0A6A0A3Q0"/>
<gene>
    <name evidence="11" type="ORF">HaLaN_24752</name>
</gene>
<dbReference type="CDD" id="cd05117">
    <property type="entry name" value="STKc_CAMK"/>
    <property type="match status" value="1"/>
</dbReference>